<evidence type="ECO:0008006" key="3">
    <source>
        <dbReference type="Google" id="ProtNLM"/>
    </source>
</evidence>
<reference evidence="1 2" key="1">
    <citation type="journal article" name="Nat. Commun.">
        <title>Undinarchaeota illuminate DPANN phylogeny and the impact of gene transfer on archaeal evolution.</title>
        <authorList>
            <person name="Dombrowski N."/>
            <person name="Williams T.A."/>
            <person name="Sun J."/>
            <person name="Woodcroft B.J."/>
            <person name="Lee J.H."/>
            <person name="Minh B.Q."/>
            <person name="Rinke C."/>
            <person name="Spang A."/>
        </authorList>
    </citation>
    <scope>NUCLEOTIDE SEQUENCE [LARGE SCALE GENOMIC DNA]</scope>
    <source>
        <strain evidence="1">MAG_bin1129</strain>
    </source>
</reference>
<gene>
    <name evidence="1" type="ORF">H1016_04310</name>
</gene>
<protein>
    <recommendedName>
        <fullName evidence="3">KaiC-like domain-containing protein</fullName>
    </recommendedName>
</protein>
<organism evidence="1 2">
    <name type="scientific">Candidatus Naiadarchaeum limnaeum</name>
    <dbReference type="NCBI Taxonomy" id="2756139"/>
    <lineage>
        <taxon>Archaea</taxon>
        <taxon>Candidatus Undinarchaeota</taxon>
        <taxon>Candidatus Undinarchaeia</taxon>
        <taxon>Candidatus Naiadarchaeales</taxon>
        <taxon>Candidatus Naiadarchaeaceae</taxon>
        <taxon>Candidatus Naiadarchaeum</taxon>
    </lineage>
</organism>
<keyword evidence="2" id="KW-1185">Reference proteome</keyword>
<accession>A0A832V1Z2</accession>
<evidence type="ECO:0000313" key="2">
    <source>
        <dbReference type="Proteomes" id="UP000646946"/>
    </source>
</evidence>
<name>A0A832V1Z2_9ARCH</name>
<evidence type="ECO:0000313" key="1">
    <source>
        <dbReference type="EMBL" id="HIK00738.1"/>
    </source>
</evidence>
<dbReference type="Gene3D" id="3.40.50.300">
    <property type="entry name" value="P-loop containing nucleotide triphosphate hydrolases"/>
    <property type="match status" value="1"/>
</dbReference>
<dbReference type="InterPro" id="IPR027417">
    <property type="entry name" value="P-loop_NTPase"/>
</dbReference>
<comment type="caution">
    <text evidence="1">The sequence shown here is derived from an EMBL/GenBank/DDBJ whole genome shotgun (WGS) entry which is preliminary data.</text>
</comment>
<sequence length="201" mass="22751">MKKHRKKRAAQYQKTSGKIGKMITKLKKELEKNQVVLVILSQEDYAHSAKLVGKLVEGKGCYLTTNKNSLAIIGELTRAKINADNFLFLDCVSKEAELTDGMEGSVFLKSPKDLDEIFSAVSIALKKDFELFVLDSLNSLLMHNLDRPADVVEFASRLANRVRNERTKLIFIAEDMPSQQQFIDDIEIFVDKVIKLSKSKK</sequence>
<proteinExistence type="predicted"/>
<dbReference type="AlphaFoldDB" id="A0A832V1Z2"/>
<dbReference type="EMBL" id="DVAB01000036">
    <property type="protein sequence ID" value="HIK00738.1"/>
    <property type="molecule type" value="Genomic_DNA"/>
</dbReference>
<dbReference type="Proteomes" id="UP000646946">
    <property type="component" value="Unassembled WGS sequence"/>
</dbReference>